<evidence type="ECO:0000313" key="6">
    <source>
        <dbReference type="EMBL" id="MDT0353415.1"/>
    </source>
</evidence>
<keyword evidence="1" id="KW-0805">Transcription regulation</keyword>
<evidence type="ECO:0000256" key="3">
    <source>
        <dbReference type="ARBA" id="ARBA00023163"/>
    </source>
</evidence>
<dbReference type="InterPro" id="IPR036388">
    <property type="entry name" value="WH-like_DNA-bd_sf"/>
</dbReference>
<dbReference type="RefSeq" id="WP_311559929.1">
    <property type="nucleotide sequence ID" value="NZ_JAVREJ010000031.1"/>
</dbReference>
<dbReference type="Proteomes" id="UP001183202">
    <property type="component" value="Unassembled WGS sequence"/>
</dbReference>
<dbReference type="InterPro" id="IPR029016">
    <property type="entry name" value="GAF-like_dom_sf"/>
</dbReference>
<evidence type="ECO:0000313" key="7">
    <source>
        <dbReference type="Proteomes" id="UP001183202"/>
    </source>
</evidence>
<gene>
    <name evidence="6" type="ORF">RM445_28305</name>
</gene>
<dbReference type="PROSITE" id="PS51078">
    <property type="entry name" value="ICLR_ED"/>
    <property type="match status" value="1"/>
</dbReference>
<evidence type="ECO:0000256" key="2">
    <source>
        <dbReference type="ARBA" id="ARBA00023125"/>
    </source>
</evidence>
<dbReference type="PROSITE" id="PS51077">
    <property type="entry name" value="HTH_ICLR"/>
    <property type="match status" value="1"/>
</dbReference>
<name>A0ABU2NHI7_9PSEU</name>
<organism evidence="6 7">
    <name type="scientific">Pseudonocardia charpentierae</name>
    <dbReference type="NCBI Taxonomy" id="3075545"/>
    <lineage>
        <taxon>Bacteria</taxon>
        <taxon>Bacillati</taxon>
        <taxon>Actinomycetota</taxon>
        <taxon>Actinomycetes</taxon>
        <taxon>Pseudonocardiales</taxon>
        <taxon>Pseudonocardiaceae</taxon>
        <taxon>Pseudonocardia</taxon>
    </lineage>
</organism>
<evidence type="ECO:0000259" key="5">
    <source>
        <dbReference type="PROSITE" id="PS51078"/>
    </source>
</evidence>
<dbReference type="SUPFAM" id="SSF46785">
    <property type="entry name" value="Winged helix' DNA-binding domain"/>
    <property type="match status" value="1"/>
</dbReference>
<keyword evidence="3" id="KW-0804">Transcription</keyword>
<protein>
    <submittedName>
        <fullName evidence="6">IclR family transcriptional regulator C-terminal domain-containing protein</fullName>
    </submittedName>
</protein>
<keyword evidence="7" id="KW-1185">Reference proteome</keyword>
<dbReference type="InterPro" id="IPR014757">
    <property type="entry name" value="Tscrpt_reg_IclR_C"/>
</dbReference>
<accession>A0ABU2NHI7</accession>
<keyword evidence="2" id="KW-0238">DNA-binding</keyword>
<dbReference type="PANTHER" id="PTHR30136">
    <property type="entry name" value="HELIX-TURN-HELIX TRANSCRIPTIONAL REGULATOR, ICLR FAMILY"/>
    <property type="match status" value="1"/>
</dbReference>
<evidence type="ECO:0000259" key="4">
    <source>
        <dbReference type="PROSITE" id="PS51077"/>
    </source>
</evidence>
<dbReference type="Gene3D" id="3.30.450.40">
    <property type="match status" value="1"/>
</dbReference>
<feature type="domain" description="IclR-ED" evidence="5">
    <location>
        <begin position="61"/>
        <end position="247"/>
    </location>
</feature>
<dbReference type="InterPro" id="IPR050707">
    <property type="entry name" value="HTH_MetabolicPath_Reg"/>
</dbReference>
<dbReference type="Gene3D" id="1.10.10.10">
    <property type="entry name" value="Winged helix-like DNA-binding domain superfamily/Winged helix DNA-binding domain"/>
    <property type="match status" value="1"/>
</dbReference>
<dbReference type="InterPro" id="IPR005471">
    <property type="entry name" value="Tscrpt_reg_IclR_N"/>
</dbReference>
<dbReference type="Pfam" id="PF01614">
    <property type="entry name" value="IclR_C"/>
    <property type="match status" value="1"/>
</dbReference>
<dbReference type="SUPFAM" id="SSF55781">
    <property type="entry name" value="GAF domain-like"/>
    <property type="match status" value="1"/>
</dbReference>
<feature type="domain" description="HTH iclR-type" evidence="4">
    <location>
        <begin position="11"/>
        <end position="72"/>
    </location>
</feature>
<sequence length="247" mass="26926">MAVERGRPTLIRSVQRALRLIEVVGEGEGRATAKEIARATGLPLATAYHLLRTCTYEGWLQRLDDGTYVLGHRLDTVHRRGRDAAGIAVARPALEWLRDAAGGPVYLARCVDGEIVVVEIVDSPRSPRIDLCVGVHDAAHATALGKCILGQFTTAERDDYLSRHPMHDLTRHTVVDRRRLTLPAADQVAVDEEEYALGIHCLAAPVVEPGHLAAVGVVVPPATRARSRSREALVIGARRVSRALVMR</sequence>
<proteinExistence type="predicted"/>
<dbReference type="Pfam" id="PF09339">
    <property type="entry name" value="HTH_IclR"/>
    <property type="match status" value="1"/>
</dbReference>
<dbReference type="EMBL" id="JAVREJ010000031">
    <property type="protein sequence ID" value="MDT0353415.1"/>
    <property type="molecule type" value="Genomic_DNA"/>
</dbReference>
<dbReference type="PANTHER" id="PTHR30136:SF24">
    <property type="entry name" value="HTH-TYPE TRANSCRIPTIONAL REPRESSOR ALLR"/>
    <property type="match status" value="1"/>
</dbReference>
<comment type="caution">
    <text evidence="6">The sequence shown here is derived from an EMBL/GenBank/DDBJ whole genome shotgun (WGS) entry which is preliminary data.</text>
</comment>
<dbReference type="InterPro" id="IPR036390">
    <property type="entry name" value="WH_DNA-bd_sf"/>
</dbReference>
<reference evidence="7" key="1">
    <citation type="submission" date="2023-07" db="EMBL/GenBank/DDBJ databases">
        <title>30 novel species of actinomycetes from the DSMZ collection.</title>
        <authorList>
            <person name="Nouioui I."/>
        </authorList>
    </citation>
    <scope>NUCLEOTIDE SEQUENCE [LARGE SCALE GENOMIC DNA]</scope>
    <source>
        <strain evidence="7">DSM 45834</strain>
    </source>
</reference>
<evidence type="ECO:0000256" key="1">
    <source>
        <dbReference type="ARBA" id="ARBA00023015"/>
    </source>
</evidence>
<dbReference type="SMART" id="SM00346">
    <property type="entry name" value="HTH_ICLR"/>
    <property type="match status" value="1"/>
</dbReference>